<gene>
    <name evidence="13" type="primary">LOC111136198</name>
</gene>
<evidence type="ECO:0000256" key="2">
    <source>
        <dbReference type="ARBA" id="ARBA00022737"/>
    </source>
</evidence>
<feature type="domain" description="ZP" evidence="11">
    <location>
        <begin position="860"/>
        <end position="1110"/>
    </location>
</feature>
<keyword evidence="5" id="KW-0245">EGF-like domain</keyword>
<feature type="domain" description="EGF-like" evidence="9">
    <location>
        <begin position="761"/>
        <end position="800"/>
    </location>
</feature>
<dbReference type="SUPFAM" id="SSF57196">
    <property type="entry name" value="EGF/Laminin"/>
    <property type="match status" value="3"/>
</dbReference>
<keyword evidence="7" id="KW-0812">Transmembrane</keyword>
<feature type="disulfide bond" evidence="5">
    <location>
        <begin position="744"/>
        <end position="753"/>
    </location>
</feature>
<feature type="chain" id="PRO_5034042465" evidence="8">
    <location>
        <begin position="26"/>
        <end position="1190"/>
    </location>
</feature>
<dbReference type="InterPro" id="IPR048290">
    <property type="entry name" value="ZP_chr"/>
</dbReference>
<dbReference type="PRINTS" id="PR00023">
    <property type="entry name" value="ZPELLUCIDA"/>
</dbReference>
<dbReference type="SMART" id="SM00181">
    <property type="entry name" value="EGF"/>
    <property type="match status" value="3"/>
</dbReference>
<keyword evidence="7" id="KW-0472">Membrane</keyword>
<dbReference type="CDD" id="cd00054">
    <property type="entry name" value="EGF_CA"/>
    <property type="match status" value="1"/>
</dbReference>
<evidence type="ECO:0000259" key="9">
    <source>
        <dbReference type="PROSITE" id="PS50026"/>
    </source>
</evidence>
<feature type="transmembrane region" description="Helical" evidence="7">
    <location>
        <begin position="1152"/>
        <end position="1173"/>
    </location>
</feature>
<proteinExistence type="predicted"/>
<evidence type="ECO:0000259" key="10">
    <source>
        <dbReference type="PROSITE" id="PS50287"/>
    </source>
</evidence>
<evidence type="ECO:0000256" key="5">
    <source>
        <dbReference type="PROSITE-ProRule" id="PRU00076"/>
    </source>
</evidence>
<evidence type="ECO:0000259" key="11">
    <source>
        <dbReference type="PROSITE" id="PS51034"/>
    </source>
</evidence>
<dbReference type="InterPro" id="IPR000742">
    <property type="entry name" value="EGF"/>
</dbReference>
<evidence type="ECO:0000256" key="4">
    <source>
        <dbReference type="ARBA" id="ARBA00023180"/>
    </source>
</evidence>
<dbReference type="Gene3D" id="3.10.250.10">
    <property type="entry name" value="SRCR-like domain"/>
    <property type="match status" value="2"/>
</dbReference>
<dbReference type="PROSITE" id="PS00022">
    <property type="entry name" value="EGF_1"/>
    <property type="match status" value="3"/>
</dbReference>
<dbReference type="InterPro" id="IPR001507">
    <property type="entry name" value="ZP_dom"/>
</dbReference>
<reference evidence="13" key="1">
    <citation type="submission" date="2025-08" db="UniProtKB">
        <authorList>
            <consortium name="RefSeq"/>
        </authorList>
    </citation>
    <scope>IDENTIFICATION</scope>
    <source>
        <tissue evidence="13">Whole sample</tissue>
    </source>
</reference>
<dbReference type="PROSITE" id="PS00420">
    <property type="entry name" value="SRCR_1"/>
    <property type="match status" value="1"/>
</dbReference>
<dbReference type="PANTHER" id="PTHR19331">
    <property type="entry name" value="SCAVENGER RECEPTOR DOMAIN-CONTAINING"/>
    <property type="match status" value="1"/>
</dbReference>
<dbReference type="Pfam" id="PF00100">
    <property type="entry name" value="Zona_pellucida"/>
    <property type="match status" value="1"/>
</dbReference>
<dbReference type="PROSITE" id="PS01186">
    <property type="entry name" value="EGF_2"/>
    <property type="match status" value="2"/>
</dbReference>
<feature type="signal peptide" evidence="8">
    <location>
        <begin position="1"/>
        <end position="25"/>
    </location>
</feature>
<dbReference type="SMART" id="SM00202">
    <property type="entry name" value="SR"/>
    <property type="match status" value="2"/>
</dbReference>
<feature type="disulfide bond" evidence="6">
    <location>
        <begin position="566"/>
        <end position="576"/>
    </location>
</feature>
<dbReference type="Gene3D" id="2.10.25.10">
    <property type="entry name" value="Laminin"/>
    <property type="match status" value="3"/>
</dbReference>
<dbReference type="Proteomes" id="UP000694844">
    <property type="component" value="Chromosome 5"/>
</dbReference>
<keyword evidence="2" id="KW-0677">Repeat</keyword>
<dbReference type="InterPro" id="IPR042235">
    <property type="entry name" value="ZP-C_dom"/>
</dbReference>
<sequence>MGRSLGIPSLLAAIVIGIVMVSAQAFTTREPFTVSYSAIEIQHGTEGPVFITHYEYGNHRYELCSTGYSSQTGETLCQSKGYSYNTYTTMRPSNYYNTVEMVCQGSGSYINLGNCDIQPIRYCPWRIYLYCFETSSMSPYYTEEMTTQISQSFTVGYSSVEFEYGNYGRVYINHYDYGYNKYEVCAYSYSSRVGVALCRSKGYEYRYYTTSSARNSYNTVDMNCYGTYLRDCDVQKRGYCSSVVYIYCYDTSSTPPYTTEEMTTQTSRPFTVSYSSVDIEYGNYGRVYINHYDYGYNRYEVCSYSYSSRDGEALCRSKGYQYSYYSTSSARNSYNTVDMNCYGYYLQYCDVRKRAYCSSVVYIYCNEQTTVESTVESTTMEYLYPGSSNITIQYGTNGRVFINQGRYEICSDAFSYRVGEALCGSQGYSYSSYYNGYSPYDRYRTVEVQCYSSDIYSCTFRLRGYCSNSLYLYCSEVTTDTYETTTYPISTETYTSVQLVGGGYHDRGTIQIFHNGQWGTICDDSFDSNDGDVICRMLGFNFSRQTFSNAHFGAGSGPIWLDDLQCNGNEEDISSCRSNGWAQHNCGHFEDAGVFCGNTKVRLVGSGYTDRGTIEVFHAGQWGSICDDSFDKNDGDVICRMLGFNSSRAVYGGAHWGQGSDPIWLDDLNCYGYEADVSECGSRGWGSHNCNHGEDAGVYCVNDTADNETTTYEPCYSSACYNGGTCLQTYIGYPLFTYNVTCLCTYGYSGSQCQYYATTTRSDPCQSYPCHNGGTCYTNYAYYRNYYCSCPYRYSGQNCDYYSPETTTYDPCYTNPCRHGGTCYSNYGYPGYYCTCPGGYSGRDCESSTGFSPDGVITVGCNDNQWNLAVYLPPLYGRYPDFNPNDLYLGQDSCSGSVEGNYLHFRSDYTSCGTTTTTSTNNIAYTNEIVYALHDPNHHFIVREYRFRVPVDCYTPRNEGGSGHIYHGHDITLPPSHHVTGSSHHTVHLQFYTDSTFQHLKSLYGSKIGDTIYVKAFTDVRDYNLKMKLSDCFTTPTSDKYTSMKYFIIKNGCVIDPNARIISQSTHETRFYFQDFEFSTNPNSLYLHCNATFCKSNDYSADCEQSCHHKRLGGGNIVFDGPTDAVAVNEAVRLTNAKTGTGNRNQTGSSPLLLVISLVFGVVILAMVSFVMAGKIKRWKQGAQEEVKTI</sequence>
<evidence type="ECO:0000256" key="1">
    <source>
        <dbReference type="ARBA" id="ARBA00022729"/>
    </source>
</evidence>
<feature type="domain" description="SRCR" evidence="10">
    <location>
        <begin position="497"/>
        <end position="597"/>
    </location>
</feature>
<dbReference type="InterPro" id="IPR001190">
    <property type="entry name" value="SRCR"/>
</dbReference>
<dbReference type="PRINTS" id="PR00258">
    <property type="entry name" value="SPERACTRCPTR"/>
</dbReference>
<feature type="disulfide bond" evidence="5">
    <location>
        <begin position="817"/>
        <end position="834"/>
    </location>
</feature>
<keyword evidence="12" id="KW-1185">Reference proteome</keyword>
<feature type="domain" description="SRCR" evidence="10">
    <location>
        <begin position="601"/>
        <end position="701"/>
    </location>
</feature>
<feature type="domain" description="SRCR" evidence="10">
    <location>
        <begin position="272"/>
        <end position="366"/>
    </location>
</feature>
<feature type="disulfide bond" evidence="6">
    <location>
        <begin position="535"/>
        <end position="596"/>
    </location>
</feature>
<feature type="disulfide bond" evidence="6">
    <location>
        <begin position="522"/>
        <end position="586"/>
    </location>
</feature>
<dbReference type="Pfam" id="PF00530">
    <property type="entry name" value="SRCR"/>
    <property type="match status" value="2"/>
</dbReference>
<dbReference type="PROSITE" id="PS51034">
    <property type="entry name" value="ZP_2"/>
    <property type="match status" value="1"/>
</dbReference>
<feature type="disulfide bond" evidence="6">
    <location>
        <begin position="670"/>
        <end position="680"/>
    </location>
</feature>
<dbReference type="RefSeq" id="XP_022342569.1">
    <property type="nucleotide sequence ID" value="XM_022486861.1"/>
</dbReference>
<evidence type="ECO:0000256" key="8">
    <source>
        <dbReference type="SAM" id="SignalP"/>
    </source>
</evidence>
<feature type="domain" description="EGF-like" evidence="9">
    <location>
        <begin position="711"/>
        <end position="754"/>
    </location>
</feature>
<evidence type="ECO:0000256" key="3">
    <source>
        <dbReference type="ARBA" id="ARBA00023157"/>
    </source>
</evidence>
<dbReference type="Gene3D" id="2.60.40.3210">
    <property type="entry name" value="Zona pellucida, ZP-N domain"/>
    <property type="match status" value="1"/>
</dbReference>
<organism evidence="12 13">
    <name type="scientific">Crassostrea virginica</name>
    <name type="common">Eastern oyster</name>
    <dbReference type="NCBI Taxonomy" id="6565"/>
    <lineage>
        <taxon>Eukaryota</taxon>
        <taxon>Metazoa</taxon>
        <taxon>Spiralia</taxon>
        <taxon>Lophotrochozoa</taxon>
        <taxon>Mollusca</taxon>
        <taxon>Bivalvia</taxon>
        <taxon>Autobranchia</taxon>
        <taxon>Pteriomorphia</taxon>
        <taxon>Ostreida</taxon>
        <taxon>Ostreoidea</taxon>
        <taxon>Ostreidae</taxon>
        <taxon>Crassostrea</taxon>
    </lineage>
</organism>
<name>A0A8B8ERJ1_CRAVI</name>
<accession>A0A8B8ERJ1</accession>
<evidence type="ECO:0000313" key="13">
    <source>
        <dbReference type="RefSeq" id="XP_022342569.1"/>
    </source>
</evidence>
<feature type="disulfide bond" evidence="5">
    <location>
        <begin position="790"/>
        <end position="799"/>
    </location>
</feature>
<feature type="disulfide bond" evidence="6">
    <location>
        <begin position="639"/>
        <end position="700"/>
    </location>
</feature>
<dbReference type="OrthoDB" id="6160633at2759"/>
<comment type="caution">
    <text evidence="6">Lacks conserved residue(s) required for the propagation of feature annotation.</text>
</comment>
<evidence type="ECO:0000256" key="6">
    <source>
        <dbReference type="PROSITE-ProRule" id="PRU00196"/>
    </source>
</evidence>
<keyword evidence="7" id="KW-1133">Transmembrane helix</keyword>
<dbReference type="InterPro" id="IPR055355">
    <property type="entry name" value="ZP-C"/>
</dbReference>
<feature type="disulfide bond" evidence="6">
    <location>
        <begin position="626"/>
        <end position="690"/>
    </location>
</feature>
<protein>
    <submittedName>
        <fullName evidence="13">Deleted in malignant brain tumors 1 protein-like isoform X1</fullName>
    </submittedName>
</protein>
<dbReference type="GeneID" id="111136198"/>
<dbReference type="InterPro" id="IPR036772">
    <property type="entry name" value="SRCR-like_dom_sf"/>
</dbReference>
<feature type="disulfide bond" evidence="5">
    <location>
        <begin position="836"/>
        <end position="845"/>
    </location>
</feature>
<dbReference type="FunFam" id="3.10.250.10:FF:000011">
    <property type="entry name" value="Scavenger receptor class A member 5"/>
    <property type="match status" value="2"/>
</dbReference>
<dbReference type="AlphaFoldDB" id="A0A8B8ERJ1"/>
<evidence type="ECO:0000256" key="7">
    <source>
        <dbReference type="SAM" id="Phobius"/>
    </source>
</evidence>
<dbReference type="SMART" id="SM00241">
    <property type="entry name" value="ZP"/>
    <property type="match status" value="1"/>
</dbReference>
<dbReference type="PROSITE" id="PS50026">
    <property type="entry name" value="EGF_3"/>
    <property type="match status" value="3"/>
</dbReference>
<keyword evidence="4" id="KW-0325">Glycoprotein</keyword>
<dbReference type="SUPFAM" id="SSF56487">
    <property type="entry name" value="SRCR-like"/>
    <property type="match status" value="2"/>
</dbReference>
<evidence type="ECO:0000313" key="12">
    <source>
        <dbReference type="Proteomes" id="UP000694844"/>
    </source>
</evidence>
<dbReference type="KEGG" id="cvn:111136198"/>
<dbReference type="PANTHER" id="PTHR19331:SF465">
    <property type="entry name" value="EGG PEPTIDE SPERACT RECEPTOR"/>
    <property type="match status" value="1"/>
</dbReference>
<dbReference type="Gene3D" id="2.60.40.4100">
    <property type="entry name" value="Zona pellucida, ZP-C domain"/>
    <property type="match status" value="1"/>
</dbReference>
<dbReference type="GO" id="GO:0016020">
    <property type="term" value="C:membrane"/>
    <property type="evidence" value="ECO:0007669"/>
    <property type="project" value="InterPro"/>
</dbReference>
<feature type="domain" description="EGF-like" evidence="9">
    <location>
        <begin position="808"/>
        <end position="846"/>
    </location>
</feature>
<keyword evidence="1 8" id="KW-0732">Signal</keyword>
<dbReference type="PROSITE" id="PS50287">
    <property type="entry name" value="SRCR_2"/>
    <property type="match status" value="3"/>
</dbReference>
<keyword evidence="3 6" id="KW-1015">Disulfide bond</keyword>